<dbReference type="OrthoDB" id="9801080at2"/>
<accession>A2BUY0</accession>
<dbReference type="GO" id="GO:0045454">
    <property type="term" value="P:cell redox homeostasis"/>
    <property type="evidence" value="ECO:0007669"/>
    <property type="project" value="TreeGrafter"/>
</dbReference>
<reference evidence="15 16" key="1">
    <citation type="journal article" date="2007" name="PLoS Genet.">
        <title>Patterns and implications of gene gain and loss in the evolution of Prochlorococcus.</title>
        <authorList>
            <person name="Kettler G.C."/>
            <person name="Martiny A.C."/>
            <person name="Huang K."/>
            <person name="Zucker J."/>
            <person name="Coleman M.L."/>
            <person name="Rodrigue S."/>
            <person name="Chen F."/>
            <person name="Lapidus A."/>
            <person name="Ferriera S."/>
            <person name="Johnson J."/>
            <person name="Steglich C."/>
            <person name="Church G.M."/>
            <person name="Richardson P."/>
            <person name="Chisholm S.W."/>
        </authorList>
    </citation>
    <scope>NUCLEOTIDE SEQUENCE [LARGE SCALE GENOMIC DNA]</scope>
    <source>
        <strain evidence="15 16">MIT 9515</strain>
    </source>
</reference>
<dbReference type="Gene3D" id="3.40.30.10">
    <property type="entry name" value="Glutaredoxin"/>
    <property type="match status" value="1"/>
</dbReference>
<dbReference type="AlphaFoldDB" id="A2BUY0"/>
<evidence type="ECO:0000256" key="11">
    <source>
        <dbReference type="ARBA" id="ARBA00041373"/>
    </source>
</evidence>
<evidence type="ECO:0000313" key="16">
    <source>
        <dbReference type="Proteomes" id="UP000001589"/>
    </source>
</evidence>
<dbReference type="InterPro" id="IPR013766">
    <property type="entry name" value="Thioredoxin_domain"/>
</dbReference>
<evidence type="ECO:0000313" key="15">
    <source>
        <dbReference type="EMBL" id="ABM71591.1"/>
    </source>
</evidence>
<dbReference type="STRING" id="167542.P9515_03821"/>
<dbReference type="CDD" id="cd03017">
    <property type="entry name" value="PRX_BCP"/>
    <property type="match status" value="1"/>
</dbReference>
<comment type="function">
    <text evidence="1">Thiol-specific peroxidase that catalyzes the reduction of hydrogen peroxide and organic hydroperoxides to water and alcohols, respectively. Plays a role in cell protection against oxidative stress by detoxifying peroxides and as sensor of hydrogen peroxide-mediated signaling events.</text>
</comment>
<dbReference type="InterPro" id="IPR000866">
    <property type="entry name" value="AhpC/TSA"/>
</dbReference>
<dbReference type="GO" id="GO:0005737">
    <property type="term" value="C:cytoplasm"/>
    <property type="evidence" value="ECO:0007669"/>
    <property type="project" value="TreeGrafter"/>
</dbReference>
<keyword evidence="4" id="KW-0575">Peroxidase</keyword>
<feature type="active site" description="Cysteine sulfenic acid (-SOH) intermediate; for peroxidase activity" evidence="13">
    <location>
        <position position="42"/>
    </location>
</feature>
<evidence type="ECO:0000256" key="3">
    <source>
        <dbReference type="ARBA" id="ARBA00013017"/>
    </source>
</evidence>
<dbReference type="SUPFAM" id="SSF52833">
    <property type="entry name" value="Thioredoxin-like"/>
    <property type="match status" value="1"/>
</dbReference>
<dbReference type="PIRSF" id="PIRSF000239">
    <property type="entry name" value="AHPC"/>
    <property type="match status" value="1"/>
</dbReference>
<evidence type="ECO:0000256" key="10">
    <source>
        <dbReference type="ARBA" id="ARBA00038489"/>
    </source>
</evidence>
<comment type="catalytic activity">
    <reaction evidence="12">
        <text>a hydroperoxide + [thioredoxin]-dithiol = an alcohol + [thioredoxin]-disulfide + H2O</text>
        <dbReference type="Rhea" id="RHEA:62620"/>
        <dbReference type="Rhea" id="RHEA-COMP:10698"/>
        <dbReference type="Rhea" id="RHEA-COMP:10700"/>
        <dbReference type="ChEBI" id="CHEBI:15377"/>
        <dbReference type="ChEBI" id="CHEBI:29950"/>
        <dbReference type="ChEBI" id="CHEBI:30879"/>
        <dbReference type="ChEBI" id="CHEBI:35924"/>
        <dbReference type="ChEBI" id="CHEBI:50058"/>
        <dbReference type="EC" id="1.11.1.24"/>
    </reaction>
</comment>
<dbReference type="Pfam" id="PF00578">
    <property type="entry name" value="AhpC-TSA"/>
    <property type="match status" value="1"/>
</dbReference>
<keyword evidence="5" id="KW-0049">Antioxidant</keyword>
<dbReference type="PANTHER" id="PTHR42801">
    <property type="entry name" value="THIOREDOXIN-DEPENDENT PEROXIDE REDUCTASE"/>
    <property type="match status" value="1"/>
</dbReference>
<dbReference type="EMBL" id="CP000552">
    <property type="protein sequence ID" value="ABM71591.1"/>
    <property type="molecule type" value="Genomic_DNA"/>
</dbReference>
<keyword evidence="7" id="KW-1015">Disulfide bond</keyword>
<evidence type="ECO:0000256" key="12">
    <source>
        <dbReference type="ARBA" id="ARBA00049091"/>
    </source>
</evidence>
<evidence type="ECO:0000256" key="4">
    <source>
        <dbReference type="ARBA" id="ARBA00022559"/>
    </source>
</evidence>
<proteinExistence type="inferred from homology"/>
<dbReference type="EC" id="1.11.1.24" evidence="3"/>
<evidence type="ECO:0000256" key="13">
    <source>
        <dbReference type="PIRSR" id="PIRSR000239-1"/>
    </source>
</evidence>
<evidence type="ECO:0000256" key="6">
    <source>
        <dbReference type="ARBA" id="ARBA00023002"/>
    </source>
</evidence>
<dbReference type="HOGENOM" id="CLU_042529_14_2_3"/>
<dbReference type="PROSITE" id="PS51352">
    <property type="entry name" value="THIOREDOXIN_2"/>
    <property type="match status" value="1"/>
</dbReference>
<evidence type="ECO:0000256" key="2">
    <source>
        <dbReference type="ARBA" id="ARBA00011245"/>
    </source>
</evidence>
<dbReference type="RefSeq" id="WP_011819699.1">
    <property type="nucleotide sequence ID" value="NC_008817.1"/>
</dbReference>
<organism evidence="15 16">
    <name type="scientific">Prochlorococcus marinus (strain MIT 9515)</name>
    <dbReference type="NCBI Taxonomy" id="167542"/>
    <lineage>
        <taxon>Bacteria</taxon>
        <taxon>Bacillati</taxon>
        <taxon>Cyanobacteriota</taxon>
        <taxon>Cyanophyceae</taxon>
        <taxon>Synechococcales</taxon>
        <taxon>Prochlorococcaceae</taxon>
        <taxon>Prochlorococcus</taxon>
    </lineage>
</organism>
<comment type="subunit">
    <text evidence="2">Monomer.</text>
</comment>
<dbReference type="KEGG" id="pmc:P9515_03821"/>
<dbReference type="GeneID" id="60200467"/>
<name>A2BUY0_PROM5</name>
<dbReference type="Proteomes" id="UP000001589">
    <property type="component" value="Chromosome"/>
</dbReference>
<protein>
    <recommendedName>
        <fullName evidence="3">thioredoxin-dependent peroxiredoxin</fullName>
        <ecNumber evidence="3">1.11.1.24</ecNumber>
    </recommendedName>
    <alternativeName>
        <fullName evidence="11">Bacterioferritin comigratory protein</fullName>
    </alternativeName>
    <alternativeName>
        <fullName evidence="9">Thioredoxin peroxidase</fullName>
    </alternativeName>
</protein>
<evidence type="ECO:0000256" key="1">
    <source>
        <dbReference type="ARBA" id="ARBA00003330"/>
    </source>
</evidence>
<feature type="domain" description="Thioredoxin" evidence="14">
    <location>
        <begin position="1"/>
        <end position="148"/>
    </location>
</feature>
<dbReference type="PANTHER" id="PTHR42801:SF4">
    <property type="entry name" value="AHPC_TSA FAMILY PROTEIN"/>
    <property type="match status" value="1"/>
</dbReference>
<dbReference type="GO" id="GO:0008379">
    <property type="term" value="F:thioredoxin peroxidase activity"/>
    <property type="evidence" value="ECO:0007669"/>
    <property type="project" value="TreeGrafter"/>
</dbReference>
<evidence type="ECO:0000256" key="5">
    <source>
        <dbReference type="ARBA" id="ARBA00022862"/>
    </source>
</evidence>
<evidence type="ECO:0000259" key="14">
    <source>
        <dbReference type="PROSITE" id="PS51352"/>
    </source>
</evidence>
<dbReference type="InterPro" id="IPR024706">
    <property type="entry name" value="Peroxiredoxin_AhpC-typ"/>
</dbReference>
<evidence type="ECO:0000256" key="7">
    <source>
        <dbReference type="ARBA" id="ARBA00023157"/>
    </source>
</evidence>
<dbReference type="GO" id="GO:0034599">
    <property type="term" value="P:cellular response to oxidative stress"/>
    <property type="evidence" value="ECO:0007669"/>
    <property type="project" value="TreeGrafter"/>
</dbReference>
<evidence type="ECO:0000256" key="8">
    <source>
        <dbReference type="ARBA" id="ARBA00023284"/>
    </source>
</evidence>
<dbReference type="InterPro" id="IPR036249">
    <property type="entry name" value="Thioredoxin-like_sf"/>
</dbReference>
<evidence type="ECO:0000256" key="9">
    <source>
        <dbReference type="ARBA" id="ARBA00032824"/>
    </source>
</evidence>
<keyword evidence="6" id="KW-0560">Oxidoreductase</keyword>
<keyword evidence="8" id="KW-0676">Redox-active center</keyword>
<comment type="similarity">
    <text evidence="10">Belongs to the peroxiredoxin family. BCP/PrxQ subfamily.</text>
</comment>
<dbReference type="eggNOG" id="COG1225">
    <property type="taxonomic scope" value="Bacteria"/>
</dbReference>
<sequence length="149" mass="16869">MKIGDKVPLFSLLDQNGTRRTNEGLKSPLVLFFYPKDDTPGCTIEVCGFRDKYDLFKVLGAQVWGVSNGTSSSHLAFANKNKLQYPLLCDIDDSLRKTFKVPKVLGLLDGRVTYVIDRNGFVKHIFRDLLNGPEHIKEAIRVLKEIQNQ</sequence>
<gene>
    <name evidence="15" type="ordered locus">P9515_03821</name>
</gene>
<dbReference type="InterPro" id="IPR050924">
    <property type="entry name" value="Peroxiredoxin_BCP/PrxQ"/>
</dbReference>